<comment type="caution">
    <text evidence="1">The sequence shown here is derived from an EMBL/GenBank/DDBJ whole genome shotgun (WGS) entry which is preliminary data.</text>
</comment>
<evidence type="ECO:0000313" key="2">
    <source>
        <dbReference type="Proteomes" id="UP000475862"/>
    </source>
</evidence>
<proteinExistence type="predicted"/>
<gene>
    <name evidence="1" type="ORF">AGLY_001328</name>
</gene>
<reference evidence="1 2" key="1">
    <citation type="submission" date="2019-08" db="EMBL/GenBank/DDBJ databases">
        <title>The genome of the soybean aphid Biotype 1, its phylome, world population structure and adaptation to the North American continent.</title>
        <authorList>
            <person name="Giordano R."/>
            <person name="Donthu R.K."/>
            <person name="Hernandez A.G."/>
            <person name="Wright C.L."/>
            <person name="Zimin A.V."/>
        </authorList>
    </citation>
    <scope>NUCLEOTIDE SEQUENCE [LARGE SCALE GENOMIC DNA]</scope>
    <source>
        <tissue evidence="1">Whole aphids</tissue>
    </source>
</reference>
<keyword evidence="2" id="KW-1185">Reference proteome</keyword>
<dbReference type="AlphaFoldDB" id="A0A6G0U9H6"/>
<sequence>MDIMTFKRKSGTGLNLLFQYHCRHKSEITDKTKMLLVFKLKLIIKNPLVPTCTVTVTLTVLRTQYSLEEIAAAAMKVGDRSRITDDKLWNRDTGLRQKRGSAGAVVGQSTNQTQPTVFRFDTRRESKISIPAVDLNIFKPVNALYHKELKRINDFNLTGKTVLNRFYAEFLLRAPINNY</sequence>
<evidence type="ECO:0000313" key="1">
    <source>
        <dbReference type="EMBL" id="KAE9545785.1"/>
    </source>
</evidence>
<dbReference type="EMBL" id="VYZN01000001">
    <property type="protein sequence ID" value="KAE9545785.1"/>
    <property type="molecule type" value="Genomic_DNA"/>
</dbReference>
<name>A0A6G0U9H6_APHGL</name>
<accession>A0A6G0U9H6</accession>
<dbReference type="Proteomes" id="UP000475862">
    <property type="component" value="Unassembled WGS sequence"/>
</dbReference>
<dbReference type="OrthoDB" id="10059918at2759"/>
<organism evidence="1 2">
    <name type="scientific">Aphis glycines</name>
    <name type="common">Soybean aphid</name>
    <dbReference type="NCBI Taxonomy" id="307491"/>
    <lineage>
        <taxon>Eukaryota</taxon>
        <taxon>Metazoa</taxon>
        <taxon>Ecdysozoa</taxon>
        <taxon>Arthropoda</taxon>
        <taxon>Hexapoda</taxon>
        <taxon>Insecta</taxon>
        <taxon>Pterygota</taxon>
        <taxon>Neoptera</taxon>
        <taxon>Paraneoptera</taxon>
        <taxon>Hemiptera</taxon>
        <taxon>Sternorrhyncha</taxon>
        <taxon>Aphidomorpha</taxon>
        <taxon>Aphidoidea</taxon>
        <taxon>Aphididae</taxon>
        <taxon>Aphidini</taxon>
        <taxon>Aphis</taxon>
        <taxon>Aphis</taxon>
    </lineage>
</organism>
<protein>
    <submittedName>
        <fullName evidence="1">Uncharacterized protein</fullName>
    </submittedName>
</protein>